<name>A0A1H4D6M4_9SPHI</name>
<dbReference type="Gene3D" id="3.40.30.10">
    <property type="entry name" value="Glutaredoxin"/>
    <property type="match status" value="1"/>
</dbReference>
<evidence type="ECO:0000256" key="1">
    <source>
        <dbReference type="ARBA" id="ARBA00004196"/>
    </source>
</evidence>
<protein>
    <submittedName>
        <fullName evidence="7">Peroxiredoxin</fullName>
    </submittedName>
</protein>
<keyword evidence="3" id="KW-1015">Disulfide bond</keyword>
<dbReference type="PROSITE" id="PS51352">
    <property type="entry name" value="THIOREDOXIN_2"/>
    <property type="match status" value="1"/>
</dbReference>
<dbReference type="RefSeq" id="WP_090556466.1">
    <property type="nucleotide sequence ID" value="NZ_FNRA01000004.1"/>
</dbReference>
<dbReference type="STRING" id="425514.SAMN05443550_104348"/>
<keyword evidence="8" id="KW-1185">Reference proteome</keyword>
<evidence type="ECO:0000256" key="4">
    <source>
        <dbReference type="ARBA" id="ARBA00023284"/>
    </source>
</evidence>
<evidence type="ECO:0000313" key="8">
    <source>
        <dbReference type="Proteomes" id="UP000198850"/>
    </source>
</evidence>
<dbReference type="OrthoDB" id="750178at2"/>
<keyword evidence="4" id="KW-0676">Redox-active center</keyword>
<feature type="domain" description="Thioredoxin" evidence="6">
    <location>
        <begin position="239"/>
        <end position="377"/>
    </location>
</feature>
<dbReference type="Proteomes" id="UP000198850">
    <property type="component" value="Unassembled WGS sequence"/>
</dbReference>
<dbReference type="GO" id="GO:0016491">
    <property type="term" value="F:oxidoreductase activity"/>
    <property type="evidence" value="ECO:0007669"/>
    <property type="project" value="InterPro"/>
</dbReference>
<keyword evidence="2" id="KW-0201">Cytochrome c-type biogenesis</keyword>
<dbReference type="GO" id="GO:0030313">
    <property type="term" value="C:cell envelope"/>
    <property type="evidence" value="ECO:0007669"/>
    <property type="project" value="UniProtKB-SubCell"/>
</dbReference>
<dbReference type="PROSITE" id="PS51257">
    <property type="entry name" value="PROKAR_LIPOPROTEIN"/>
    <property type="match status" value="1"/>
</dbReference>
<evidence type="ECO:0000256" key="2">
    <source>
        <dbReference type="ARBA" id="ARBA00022748"/>
    </source>
</evidence>
<evidence type="ECO:0000259" key="6">
    <source>
        <dbReference type="PROSITE" id="PS51352"/>
    </source>
</evidence>
<evidence type="ECO:0000256" key="3">
    <source>
        <dbReference type="ARBA" id="ARBA00023157"/>
    </source>
</evidence>
<dbReference type="InterPro" id="IPR025380">
    <property type="entry name" value="DUF4369"/>
</dbReference>
<reference evidence="7 8" key="1">
    <citation type="submission" date="2016-10" db="EMBL/GenBank/DDBJ databases">
        <authorList>
            <person name="de Groot N.N."/>
        </authorList>
    </citation>
    <scope>NUCLEOTIDE SEQUENCE [LARGE SCALE GENOMIC DNA]</scope>
    <source>
        <strain evidence="7 8">DSM 19033</strain>
    </source>
</reference>
<dbReference type="PANTHER" id="PTHR42852">
    <property type="entry name" value="THIOL:DISULFIDE INTERCHANGE PROTEIN DSBE"/>
    <property type="match status" value="1"/>
</dbReference>
<evidence type="ECO:0000313" key="7">
    <source>
        <dbReference type="EMBL" id="SEA68395.1"/>
    </source>
</evidence>
<dbReference type="PANTHER" id="PTHR42852:SF6">
    <property type="entry name" value="THIOL:DISULFIDE INTERCHANGE PROTEIN DSBE"/>
    <property type="match status" value="1"/>
</dbReference>
<dbReference type="InterPro" id="IPR013766">
    <property type="entry name" value="Thioredoxin_domain"/>
</dbReference>
<dbReference type="GO" id="GO:0016209">
    <property type="term" value="F:antioxidant activity"/>
    <property type="evidence" value="ECO:0007669"/>
    <property type="project" value="InterPro"/>
</dbReference>
<accession>A0A1H4D6M4</accession>
<dbReference type="InterPro" id="IPR036249">
    <property type="entry name" value="Thioredoxin-like_sf"/>
</dbReference>
<dbReference type="Pfam" id="PF00578">
    <property type="entry name" value="AhpC-TSA"/>
    <property type="match status" value="1"/>
</dbReference>
<proteinExistence type="predicted"/>
<dbReference type="GO" id="GO:0017004">
    <property type="term" value="P:cytochrome complex assembly"/>
    <property type="evidence" value="ECO:0007669"/>
    <property type="project" value="UniProtKB-KW"/>
</dbReference>
<dbReference type="AlphaFoldDB" id="A0A1H4D6M4"/>
<gene>
    <name evidence="7" type="ORF">SAMN05443550_104348</name>
</gene>
<dbReference type="EMBL" id="FNRA01000004">
    <property type="protein sequence ID" value="SEA68395.1"/>
    <property type="molecule type" value="Genomic_DNA"/>
</dbReference>
<dbReference type="SUPFAM" id="SSF52833">
    <property type="entry name" value="Thioredoxin-like"/>
    <property type="match status" value="1"/>
</dbReference>
<feature type="signal peptide" evidence="5">
    <location>
        <begin position="1"/>
        <end position="24"/>
    </location>
</feature>
<dbReference type="Pfam" id="PF14289">
    <property type="entry name" value="DUF4369"/>
    <property type="match status" value="1"/>
</dbReference>
<sequence>MRTHNKAISIIKIAVFLLLCTAFVACKDKSKFEIGGKFENAKPKSKVYLYSIDKNNETAVDSTVLSDKGEFKFANNAPDVDFFKVKIDNNEYIVIVKNGDVIKLDADLSSPTLDYKLSGADEADKLEELNKNRNQYVAKLIALETQFQENVAKNPESRQAIINQMSPELTRVKQEMIDYILKFAMDNTSSLASFYAMNSLNPGDYEQEMLAYADKIKSNFNKNEAVTEFLVRMAKLRSVQVGQPAPEFNMPTIDGKTVKLSALKGKYVMLDFWASWCQPCRQENPHVVQVYNKYKSKNFTIVGISLDKDVDAWKQAVAQDGLTWTHGSELNDFESPTVRAYQVEAIPASFIIDPEGKIIAKNLSGDELDSFLNKTLR</sequence>
<dbReference type="InterPro" id="IPR000866">
    <property type="entry name" value="AhpC/TSA"/>
</dbReference>
<evidence type="ECO:0000256" key="5">
    <source>
        <dbReference type="SAM" id="SignalP"/>
    </source>
</evidence>
<dbReference type="CDD" id="cd02966">
    <property type="entry name" value="TlpA_like_family"/>
    <property type="match status" value="1"/>
</dbReference>
<keyword evidence="5" id="KW-0732">Signal</keyword>
<comment type="subcellular location">
    <subcellularLocation>
        <location evidence="1">Cell envelope</location>
    </subcellularLocation>
</comment>
<dbReference type="InterPro" id="IPR050553">
    <property type="entry name" value="Thioredoxin_ResA/DsbE_sf"/>
</dbReference>
<feature type="chain" id="PRO_5011496459" evidence="5">
    <location>
        <begin position="25"/>
        <end position="377"/>
    </location>
</feature>
<organism evidence="7 8">
    <name type="scientific">Pedobacter hartonius</name>
    <dbReference type="NCBI Taxonomy" id="425514"/>
    <lineage>
        <taxon>Bacteria</taxon>
        <taxon>Pseudomonadati</taxon>
        <taxon>Bacteroidota</taxon>
        <taxon>Sphingobacteriia</taxon>
        <taxon>Sphingobacteriales</taxon>
        <taxon>Sphingobacteriaceae</taxon>
        <taxon>Pedobacter</taxon>
    </lineage>
</organism>